<accession>A0A419EP86</accession>
<feature type="binding site" evidence="7">
    <location>
        <position position="75"/>
    </location>
    <ligand>
        <name>[2Fe-2S] cluster</name>
        <dbReference type="ChEBI" id="CHEBI:190135"/>
    </ligand>
</feature>
<keyword evidence="3 7" id="KW-0479">Metal-binding</keyword>
<dbReference type="Gene3D" id="3.40.30.10">
    <property type="entry name" value="Glutaredoxin"/>
    <property type="match status" value="1"/>
</dbReference>
<gene>
    <name evidence="8" type="primary">nuoE</name>
    <name evidence="8" type="ORF">C4532_18680</name>
</gene>
<dbReference type="Gene3D" id="1.10.10.1590">
    <property type="entry name" value="NADH-quinone oxidoreductase subunit E"/>
    <property type="match status" value="1"/>
</dbReference>
<evidence type="ECO:0000256" key="6">
    <source>
        <dbReference type="ARBA" id="ARBA00034078"/>
    </source>
</evidence>
<dbReference type="SUPFAM" id="SSF52833">
    <property type="entry name" value="Thioredoxin-like"/>
    <property type="match status" value="1"/>
</dbReference>
<dbReference type="PANTHER" id="PTHR43342:SF1">
    <property type="entry name" value="BIFURCATING [FEFE] HYDROGENASE GAMMA SUBUNIT"/>
    <property type="match status" value="1"/>
</dbReference>
<evidence type="ECO:0000256" key="4">
    <source>
        <dbReference type="ARBA" id="ARBA00023004"/>
    </source>
</evidence>
<feature type="binding site" evidence="7">
    <location>
        <position position="80"/>
    </location>
    <ligand>
        <name>[2Fe-2S] cluster</name>
        <dbReference type="ChEBI" id="CHEBI:190135"/>
    </ligand>
</feature>
<keyword evidence="8" id="KW-0560">Oxidoreductase</keyword>
<dbReference type="EMBL" id="QZKI01000134">
    <property type="protein sequence ID" value="RJP64829.1"/>
    <property type="molecule type" value="Genomic_DNA"/>
</dbReference>
<evidence type="ECO:0000256" key="7">
    <source>
        <dbReference type="PIRSR" id="PIRSR000216-1"/>
    </source>
</evidence>
<proteinExistence type="inferred from homology"/>
<evidence type="ECO:0000256" key="2">
    <source>
        <dbReference type="ARBA" id="ARBA00022714"/>
    </source>
</evidence>
<dbReference type="InterPro" id="IPR041921">
    <property type="entry name" value="NuoE_N"/>
</dbReference>
<dbReference type="GO" id="GO:0051537">
    <property type="term" value="F:2 iron, 2 sulfur cluster binding"/>
    <property type="evidence" value="ECO:0007669"/>
    <property type="project" value="UniProtKB-KW"/>
</dbReference>
<evidence type="ECO:0000256" key="5">
    <source>
        <dbReference type="ARBA" id="ARBA00023014"/>
    </source>
</evidence>
<dbReference type="InterPro" id="IPR028431">
    <property type="entry name" value="NADP_DH_HndA-like"/>
</dbReference>
<comment type="cofactor">
    <cofactor evidence="7">
        <name>[2Fe-2S] cluster</name>
        <dbReference type="ChEBI" id="CHEBI:190135"/>
    </cofactor>
    <text evidence="7">Binds 1 [2Fe-2S] cluster.</text>
</comment>
<dbReference type="EC" id="1.6.5.11" evidence="8"/>
<dbReference type="PIRSF" id="PIRSF000216">
    <property type="entry name" value="NADH_DH_24kDa"/>
    <property type="match status" value="1"/>
</dbReference>
<dbReference type="Proteomes" id="UP000285961">
    <property type="component" value="Unassembled WGS sequence"/>
</dbReference>
<dbReference type="InterPro" id="IPR036249">
    <property type="entry name" value="Thioredoxin-like_sf"/>
</dbReference>
<comment type="cofactor">
    <cofactor evidence="6">
        <name>[2Fe-2S] cluster</name>
        <dbReference type="ChEBI" id="CHEBI:190135"/>
    </cofactor>
</comment>
<organism evidence="8 9">
    <name type="scientific">Candidatus Abyssobacteria bacterium SURF_17</name>
    <dbReference type="NCBI Taxonomy" id="2093361"/>
    <lineage>
        <taxon>Bacteria</taxon>
        <taxon>Pseudomonadati</taxon>
        <taxon>Candidatus Hydrogenedentota</taxon>
        <taxon>Candidatus Abyssobacteria</taxon>
    </lineage>
</organism>
<feature type="binding site" evidence="7">
    <location>
        <position position="116"/>
    </location>
    <ligand>
        <name>[2Fe-2S] cluster</name>
        <dbReference type="ChEBI" id="CHEBI:190135"/>
    </ligand>
</feature>
<keyword evidence="4 7" id="KW-0408">Iron</keyword>
<dbReference type="Pfam" id="PF01257">
    <property type="entry name" value="2Fe-2S_thioredx"/>
    <property type="match status" value="1"/>
</dbReference>
<dbReference type="GO" id="GO:0046872">
    <property type="term" value="F:metal ion binding"/>
    <property type="evidence" value="ECO:0007669"/>
    <property type="project" value="UniProtKB-KW"/>
</dbReference>
<comment type="similarity">
    <text evidence="1">Belongs to the complex I 24 kDa subunit family.</text>
</comment>
<name>A0A419EP86_9BACT</name>
<evidence type="ECO:0000256" key="3">
    <source>
        <dbReference type="ARBA" id="ARBA00022723"/>
    </source>
</evidence>
<evidence type="ECO:0000313" key="8">
    <source>
        <dbReference type="EMBL" id="RJP64829.1"/>
    </source>
</evidence>
<keyword evidence="2 7" id="KW-0001">2Fe-2S</keyword>
<keyword evidence="5 7" id="KW-0411">Iron-sulfur</keyword>
<sequence length="174" mass="19194">MEEAIELIRSEFEGRPDELIPMLQRVQNAIGYLPEEALLEIARATRLPAARIFGVVTFYAQFRLRPVGKYIIRVCRGTACHVSGSALILQDIQNHLQVAPGQTTKDGLFTLETVACFGSCALAPVVVVNDSVYGLMDSLKTRKLIEEIREKHGAIVARAGVEKGDRNGLRIFEG</sequence>
<comment type="caution">
    <text evidence="8">The sequence shown here is derived from an EMBL/GenBank/DDBJ whole genome shotgun (WGS) entry which is preliminary data.</text>
</comment>
<dbReference type="GO" id="GO:0016491">
    <property type="term" value="F:oxidoreductase activity"/>
    <property type="evidence" value="ECO:0007669"/>
    <property type="project" value="UniProtKB-KW"/>
</dbReference>
<dbReference type="CDD" id="cd03064">
    <property type="entry name" value="TRX_Fd_NuoE"/>
    <property type="match status" value="1"/>
</dbReference>
<feature type="binding site" evidence="7">
    <location>
        <position position="120"/>
    </location>
    <ligand>
        <name>[2Fe-2S] cluster</name>
        <dbReference type="ChEBI" id="CHEBI:190135"/>
    </ligand>
</feature>
<protein>
    <submittedName>
        <fullName evidence="8">NADH-quinone oxidoreductase subunit NuoE</fullName>
        <ecNumber evidence="8">1.6.5.11</ecNumber>
    </submittedName>
</protein>
<evidence type="ECO:0000313" key="9">
    <source>
        <dbReference type="Proteomes" id="UP000285961"/>
    </source>
</evidence>
<reference evidence="8 9" key="1">
    <citation type="journal article" date="2017" name="ISME J.">
        <title>Energy and carbon metabolisms in a deep terrestrial subsurface fluid microbial community.</title>
        <authorList>
            <person name="Momper L."/>
            <person name="Jungbluth S.P."/>
            <person name="Lee M.D."/>
            <person name="Amend J.P."/>
        </authorList>
    </citation>
    <scope>NUCLEOTIDE SEQUENCE [LARGE SCALE GENOMIC DNA]</scope>
    <source>
        <strain evidence="8">SURF_17</strain>
    </source>
</reference>
<dbReference type="InterPro" id="IPR042128">
    <property type="entry name" value="NuoE_dom"/>
</dbReference>
<dbReference type="InterPro" id="IPR002023">
    <property type="entry name" value="NuoE-like"/>
</dbReference>
<dbReference type="PANTHER" id="PTHR43342">
    <property type="entry name" value="NADH-QUINONE OXIDOREDUCTASE, E SUBUNIT"/>
    <property type="match status" value="1"/>
</dbReference>
<dbReference type="AlphaFoldDB" id="A0A419EP86"/>
<dbReference type="NCBIfam" id="NF005722">
    <property type="entry name" value="PRK07539.1-2"/>
    <property type="match status" value="1"/>
</dbReference>
<evidence type="ECO:0000256" key="1">
    <source>
        <dbReference type="ARBA" id="ARBA00010643"/>
    </source>
</evidence>